<gene>
    <name evidence="2" type="ORF">SAMN00790413_01701</name>
</gene>
<dbReference type="Proteomes" id="UP000192582">
    <property type="component" value="Unassembled WGS sequence"/>
</dbReference>
<proteinExistence type="predicted"/>
<accession>A0A1W1VHL9</accession>
<evidence type="ECO:0000313" key="3">
    <source>
        <dbReference type="Proteomes" id="UP000192582"/>
    </source>
</evidence>
<protein>
    <submittedName>
        <fullName evidence="2">Uncharacterized protein</fullName>
    </submittedName>
</protein>
<evidence type="ECO:0000256" key="1">
    <source>
        <dbReference type="SAM" id="MobiDB-lite"/>
    </source>
</evidence>
<keyword evidence="3" id="KW-1185">Reference proteome</keyword>
<sequence length="43" mass="4466">MQVVRVWNLWVKGVASGHPPAASKNTGHGELATGNSGGMYGRS</sequence>
<dbReference type="EMBL" id="FWWU01000009">
    <property type="protein sequence ID" value="SMB92720.1"/>
    <property type="molecule type" value="Genomic_DNA"/>
</dbReference>
<reference evidence="2 3" key="1">
    <citation type="submission" date="2017-04" db="EMBL/GenBank/DDBJ databases">
        <authorList>
            <person name="Afonso C.L."/>
            <person name="Miller P.J."/>
            <person name="Scott M.A."/>
            <person name="Spackman E."/>
            <person name="Goraichik I."/>
            <person name="Dimitrov K.M."/>
            <person name="Suarez D.L."/>
            <person name="Swayne D.E."/>
        </authorList>
    </citation>
    <scope>NUCLEOTIDE SEQUENCE [LARGE SCALE GENOMIC DNA]</scope>
    <source>
        <strain evidence="2 3">KR-140</strain>
    </source>
</reference>
<dbReference type="AlphaFoldDB" id="A0A1W1VHL9"/>
<evidence type="ECO:0000313" key="2">
    <source>
        <dbReference type="EMBL" id="SMB92720.1"/>
    </source>
</evidence>
<name>A0A1W1VHL9_9DEIO</name>
<organism evidence="2 3">
    <name type="scientific">Deinococcus hopiensis KR-140</name>
    <dbReference type="NCBI Taxonomy" id="695939"/>
    <lineage>
        <taxon>Bacteria</taxon>
        <taxon>Thermotogati</taxon>
        <taxon>Deinococcota</taxon>
        <taxon>Deinococci</taxon>
        <taxon>Deinococcales</taxon>
        <taxon>Deinococcaceae</taxon>
        <taxon>Deinococcus</taxon>
    </lineage>
</organism>
<feature type="region of interest" description="Disordered" evidence="1">
    <location>
        <begin position="17"/>
        <end position="43"/>
    </location>
</feature>